<reference evidence="3 4" key="1">
    <citation type="submission" date="2018-07" db="EMBL/GenBank/DDBJ databases">
        <title>Lottiidibacillus patelloidae gen. nov., sp. nov., isolated from the intestinal tract of a marine limpet and the reclassification of B. taeanensis BH030017T, B. algicola KMM 3737T and B. hwajinpoensis SW-72T as genus Lottiidibacillus.</title>
        <authorList>
            <person name="Liu R."/>
            <person name="Huang Z."/>
        </authorList>
    </citation>
    <scope>NUCLEOTIDE SEQUENCE [LARGE SCALE GENOMIC DNA]</scope>
    <source>
        <strain evidence="3 4">BH030017</strain>
    </source>
</reference>
<dbReference type="AlphaFoldDB" id="A0A366XYM1"/>
<evidence type="ECO:0000313" key="4">
    <source>
        <dbReference type="Proteomes" id="UP000253314"/>
    </source>
</evidence>
<organism evidence="3 4">
    <name type="scientific">Bacillus taeanensis</name>
    <dbReference type="NCBI Taxonomy" id="273032"/>
    <lineage>
        <taxon>Bacteria</taxon>
        <taxon>Bacillati</taxon>
        <taxon>Bacillota</taxon>
        <taxon>Bacilli</taxon>
        <taxon>Bacillales</taxon>
        <taxon>Bacillaceae</taxon>
        <taxon>Bacillus</taxon>
    </lineage>
</organism>
<comment type="caution">
    <text evidence="3">The sequence shown here is derived from an EMBL/GenBank/DDBJ whole genome shotgun (WGS) entry which is preliminary data.</text>
</comment>
<evidence type="ECO:0000313" key="3">
    <source>
        <dbReference type="EMBL" id="RBW70668.1"/>
    </source>
</evidence>
<dbReference type="CDD" id="cd00293">
    <property type="entry name" value="USP-like"/>
    <property type="match status" value="1"/>
</dbReference>
<dbReference type="Gene3D" id="3.40.50.620">
    <property type="entry name" value="HUPs"/>
    <property type="match status" value="1"/>
</dbReference>
<dbReference type="Proteomes" id="UP000253314">
    <property type="component" value="Unassembled WGS sequence"/>
</dbReference>
<keyword evidence="4" id="KW-1185">Reference proteome</keyword>
<proteinExistence type="inferred from homology"/>
<dbReference type="InterPro" id="IPR006016">
    <property type="entry name" value="UspA"/>
</dbReference>
<dbReference type="InterPro" id="IPR014729">
    <property type="entry name" value="Rossmann-like_a/b/a_fold"/>
</dbReference>
<dbReference type="OrthoDB" id="2426295at2"/>
<dbReference type="PANTHER" id="PTHR46268">
    <property type="entry name" value="STRESS RESPONSE PROTEIN NHAX"/>
    <property type="match status" value="1"/>
</dbReference>
<evidence type="ECO:0000256" key="1">
    <source>
        <dbReference type="ARBA" id="ARBA00008791"/>
    </source>
</evidence>
<dbReference type="InterPro" id="IPR006015">
    <property type="entry name" value="Universal_stress_UspA"/>
</dbReference>
<gene>
    <name evidence="3" type="ORF">DS031_04075</name>
</gene>
<dbReference type="EMBL" id="QOCW01000003">
    <property type="protein sequence ID" value="RBW70668.1"/>
    <property type="molecule type" value="Genomic_DNA"/>
</dbReference>
<protein>
    <submittedName>
        <fullName evidence="3">Universal stress protein</fullName>
    </submittedName>
</protein>
<dbReference type="RefSeq" id="WP_113804662.1">
    <property type="nucleotide sequence ID" value="NZ_QOCW01000003.1"/>
</dbReference>
<sequence>MYQKIVAAFDGSEGSVKALEHAIELSKRQSAKLTVVHVVKEKNLQTRKNEPKLARSNEIFTPYGYAPNRDDYGVMNERELIEEERMRITENNDEILVEAKAKIAEKHIPAKFDVLEGDPAKRLCEYADIHQADVIVIGSRGISGLKKLMIGSVSEKVAKEAEVPVLIVK</sequence>
<comment type="similarity">
    <text evidence="1">Belongs to the universal stress protein A family.</text>
</comment>
<dbReference type="PRINTS" id="PR01438">
    <property type="entry name" value="UNVRSLSTRESS"/>
</dbReference>
<name>A0A366XYM1_9BACI</name>
<accession>A0A366XYM1</accession>
<dbReference type="Pfam" id="PF00582">
    <property type="entry name" value="Usp"/>
    <property type="match status" value="1"/>
</dbReference>
<feature type="domain" description="UspA" evidence="2">
    <location>
        <begin position="1"/>
        <end position="169"/>
    </location>
</feature>
<dbReference type="SUPFAM" id="SSF52402">
    <property type="entry name" value="Adenine nucleotide alpha hydrolases-like"/>
    <property type="match status" value="1"/>
</dbReference>
<evidence type="ECO:0000259" key="2">
    <source>
        <dbReference type="Pfam" id="PF00582"/>
    </source>
</evidence>
<dbReference type="PANTHER" id="PTHR46268:SF6">
    <property type="entry name" value="UNIVERSAL STRESS PROTEIN UP12"/>
    <property type="match status" value="1"/>
</dbReference>